<reference evidence="2 3" key="1">
    <citation type="journal article" date="2004" name="Environ. Microbiol.">
        <title>Phylogeny-function analysis of (meta)genomic libraries: screening for expression of ribosomal RNA genes by large-insert library fluorescent in situ hybridization (LIL-FISH).</title>
        <authorList>
            <person name="Leveau J.H."/>
            <person name="Gerards S."/>
            <person name="de Boer W."/>
            <person name="van Veen J.A."/>
        </authorList>
    </citation>
    <scope>NUCLEOTIDE SEQUENCE [LARGE SCALE GENOMIC DNA]</scope>
    <source>
        <strain evidence="2 3">Ter331</strain>
    </source>
</reference>
<dbReference type="HOGENOM" id="CLU_060104_1_1_4"/>
<name>G0A7Y9_COLFT</name>
<dbReference type="InterPro" id="IPR017740">
    <property type="entry name" value="TssA-like"/>
</dbReference>
<reference evidence="2 3" key="3">
    <citation type="journal article" date="2008" name="FEMS Microbiol. Ecol.">
        <title>Identification and characterization of genes underlying chitinolysis in Collimonas fungivorans Ter331.</title>
        <authorList>
            <person name="Fritsche K."/>
            <person name="de Boer W."/>
            <person name="Gerards S."/>
            <person name="van den Berg M."/>
            <person name="van Veen J.A."/>
            <person name="Leveau J.H."/>
        </authorList>
    </citation>
    <scope>NUCLEOTIDE SEQUENCE [LARGE SCALE GENOMIC DNA]</scope>
    <source>
        <strain evidence="2 3">Ter331</strain>
    </source>
</reference>
<dbReference type="KEGG" id="cfu:CFU_0061"/>
<dbReference type="PANTHER" id="PTHR37951:SF1">
    <property type="entry name" value="TYPE VI SECRETION SYSTEM COMPONENT TSSA1"/>
    <property type="match status" value="1"/>
</dbReference>
<evidence type="ECO:0000259" key="1">
    <source>
        <dbReference type="Pfam" id="PF06812"/>
    </source>
</evidence>
<evidence type="ECO:0000313" key="3">
    <source>
        <dbReference type="Proteomes" id="UP000008392"/>
    </source>
</evidence>
<accession>G0A7Y9</accession>
<feature type="domain" description="ImpA N-terminal" evidence="1">
    <location>
        <begin position="36"/>
        <end position="158"/>
    </location>
</feature>
<reference evidence="2 3" key="2">
    <citation type="journal article" date="2006" name="J. Microbiol. Methods">
        <title>Genomic flank-sequencing of plasposon insertion sites for rapid identification of functional genes.</title>
        <authorList>
            <person name="Leveau J.H."/>
            <person name="Gerards S."/>
            <person name="Fritsche K."/>
            <person name="Zondag G."/>
            <person name="van Veen J.A."/>
        </authorList>
    </citation>
    <scope>NUCLEOTIDE SEQUENCE [LARGE SCALE GENOMIC DNA]</scope>
    <source>
        <strain evidence="2 3">Ter331</strain>
    </source>
</reference>
<dbReference type="STRING" id="1005048.CFU_0061"/>
<dbReference type="Pfam" id="PF06812">
    <property type="entry name" value="ImpA_N"/>
    <property type="match status" value="1"/>
</dbReference>
<dbReference type="PANTHER" id="PTHR37951">
    <property type="entry name" value="CYTOPLASMIC PROTEIN-RELATED"/>
    <property type="match status" value="1"/>
</dbReference>
<dbReference type="Proteomes" id="UP000008392">
    <property type="component" value="Chromosome"/>
</dbReference>
<proteinExistence type="predicted"/>
<evidence type="ECO:0000313" key="2">
    <source>
        <dbReference type="EMBL" id="AEK59900.1"/>
    </source>
</evidence>
<keyword evidence="3" id="KW-1185">Reference proteome</keyword>
<reference evidence="2 3" key="4">
    <citation type="journal article" date="2010" name="Environ. Microbiol.">
        <title>The bacterial genus Collimonas: mycophagy, weathering and other adaptive solutions to life in oligotrophic soil environments.</title>
        <authorList>
            <person name="Leveau J.H."/>
            <person name="Uroz S."/>
            <person name="de Boer W."/>
        </authorList>
    </citation>
    <scope>NUCLEOTIDE SEQUENCE [LARGE SCALE GENOMIC DNA]</scope>
    <source>
        <strain evidence="2 3">Ter331</strain>
    </source>
</reference>
<dbReference type="NCBIfam" id="TIGR03363">
    <property type="entry name" value="VI_chp_8"/>
    <property type="match status" value="1"/>
</dbReference>
<dbReference type="AlphaFoldDB" id="G0A7Y9"/>
<dbReference type="EMBL" id="CP002745">
    <property type="protein sequence ID" value="AEK59900.1"/>
    <property type="molecule type" value="Genomic_DNA"/>
</dbReference>
<reference evidence="2 3" key="5">
    <citation type="journal article" date="2011" name="ISME J.">
        <title>Dual transcriptional profiling of a bacterial/fungal confrontation: Collimonas fungivorans versus Aspergillus niger.</title>
        <authorList>
            <person name="Mela F."/>
            <person name="Fritsche K."/>
            <person name="de Boer W."/>
            <person name="van Veen J.A."/>
            <person name="de Graaff L.H."/>
            <person name="van den Berg M."/>
            <person name="Leveau J.H."/>
        </authorList>
    </citation>
    <scope>NUCLEOTIDE SEQUENCE [LARGE SCALE GENOMIC DNA]</scope>
    <source>
        <strain evidence="2 3">Ter331</strain>
    </source>
</reference>
<sequence>MCQGNSDEYLARASPLAGLNHFYLDLSFMFSVDQLLNPVSDAAPCGADLSFSSDLDAIANARRFDDPSLDQGEWVTELKEADWGFVVDNCARLIETQSKDLRLAVWLAEANAKVRHFGGLADGYLLLAGLSDRYWESLHPVPDDDDQELRVGNLSWLLSRSVHLIREIPITEGRGTAFSTVDFESARIRAASEERDRANGESVNSEGVKLADIEAAKRKSSPKFYEKLLADASLCQQALLQLEKSIDFRVGDDGPAFSAAKDTLENVIAVITRFAQEAGVNTGSAPKASNETQTAPTVQQEVSKVEQAQATLNGPIQNRAQALAQLRHVADFFRRTEPHSPVAYLADKAASWGDLPLHHWLRTVIKDPGSLAHVEELLGLHGNQQNDEN</sequence>
<gene>
    <name evidence="2" type="primary">impA</name>
    <name evidence="2" type="ordered locus">CFU_0061</name>
</gene>
<reference evidence="3" key="6">
    <citation type="submission" date="2011-05" db="EMBL/GenBank/DDBJ databases">
        <title>Complete sequence of Collimonas fungivorans Ter331.</title>
        <authorList>
            <person name="Leveau J.H."/>
        </authorList>
    </citation>
    <scope>NUCLEOTIDE SEQUENCE [LARGE SCALE GENOMIC DNA]</scope>
    <source>
        <strain evidence="3">Ter331</strain>
    </source>
</reference>
<organism evidence="2 3">
    <name type="scientific">Collimonas fungivorans (strain Ter331)</name>
    <dbReference type="NCBI Taxonomy" id="1005048"/>
    <lineage>
        <taxon>Bacteria</taxon>
        <taxon>Pseudomonadati</taxon>
        <taxon>Pseudomonadota</taxon>
        <taxon>Betaproteobacteria</taxon>
        <taxon>Burkholderiales</taxon>
        <taxon>Oxalobacteraceae</taxon>
        <taxon>Collimonas</taxon>
    </lineage>
</organism>
<dbReference type="InterPro" id="IPR010657">
    <property type="entry name" value="ImpA_N"/>
</dbReference>
<protein>
    <recommendedName>
        <fullName evidence="1">ImpA N-terminal domain-containing protein</fullName>
    </recommendedName>
</protein>
<dbReference type="eggNOG" id="COG3515">
    <property type="taxonomic scope" value="Bacteria"/>
</dbReference>